<evidence type="ECO:0000313" key="1">
    <source>
        <dbReference type="EMBL" id="GAJ13377.1"/>
    </source>
</evidence>
<gene>
    <name evidence="1" type="ORF">S12H4_49589</name>
</gene>
<dbReference type="InterPro" id="IPR021393">
    <property type="entry name" value="DUF3034"/>
</dbReference>
<comment type="caution">
    <text evidence="1">The sequence shown here is derived from an EMBL/GenBank/DDBJ whole genome shotgun (WGS) entry which is preliminary data.</text>
</comment>
<feature type="non-terminal residue" evidence="1">
    <location>
        <position position="1"/>
    </location>
</feature>
<organism evidence="1">
    <name type="scientific">marine sediment metagenome</name>
    <dbReference type="NCBI Taxonomy" id="412755"/>
    <lineage>
        <taxon>unclassified sequences</taxon>
        <taxon>metagenomes</taxon>
        <taxon>ecological metagenomes</taxon>
    </lineage>
</organism>
<reference evidence="1" key="1">
    <citation type="journal article" date="2014" name="Front. Microbiol.">
        <title>High frequency of phylogenetically diverse reductive dehalogenase-homologous genes in deep subseafloor sedimentary metagenomes.</title>
        <authorList>
            <person name="Kawai M."/>
            <person name="Futagami T."/>
            <person name="Toyoda A."/>
            <person name="Takaki Y."/>
            <person name="Nishi S."/>
            <person name="Hori S."/>
            <person name="Arai W."/>
            <person name="Tsubouchi T."/>
            <person name="Morono Y."/>
            <person name="Uchiyama I."/>
            <person name="Ito T."/>
            <person name="Fujiyama A."/>
            <person name="Inagaki F."/>
            <person name="Takami H."/>
        </authorList>
    </citation>
    <scope>NUCLEOTIDE SEQUENCE</scope>
    <source>
        <strain evidence="1">Expedition CK06-06</strain>
    </source>
</reference>
<dbReference type="EMBL" id="BARW01031129">
    <property type="protein sequence ID" value="GAJ13377.1"/>
    <property type="molecule type" value="Genomic_DNA"/>
</dbReference>
<protein>
    <recommendedName>
        <fullName evidence="2">Alginate export domain-containing protein</fullName>
    </recommendedName>
</protein>
<proteinExistence type="predicted"/>
<dbReference type="AlphaFoldDB" id="X1V9R6"/>
<name>X1V9R6_9ZZZZ</name>
<accession>X1V9R6</accession>
<dbReference type="Pfam" id="PF11231">
    <property type="entry name" value="DUF3034"/>
    <property type="match status" value="1"/>
</dbReference>
<evidence type="ECO:0008006" key="2">
    <source>
        <dbReference type="Google" id="ProtNLM"/>
    </source>
</evidence>
<sequence>EKDLESFAVTENIYGRFEIGYAYERFGLGDWPDDVKTAAGASVSQHLGLHNLNLRAMVFPEGDFDCPWMPAITLGTHFKWTDGQTKLDDDLGGLLDTLGSDHSHGVEFTAVASKTITDLLPRPVILSAGIRNGDAIHTGLFGFAGERRTTFEGSIIAFLTDKLAFAAEYRQKSDLLDQFSTGGKHLVKAENDWWTLCLAYVVNDNMTISGGYANLGNLANHQEEAFAIQLKYEFNVR</sequence>